<accession>A0A4Y2HUF4</accession>
<dbReference type="EMBL" id="BGPR01002167">
    <property type="protein sequence ID" value="GBM68883.1"/>
    <property type="molecule type" value="Genomic_DNA"/>
</dbReference>
<dbReference type="OrthoDB" id="125347at2759"/>
<name>A0A4Y2HUF4_ARAVE</name>
<comment type="caution">
    <text evidence="1">The sequence shown here is derived from an EMBL/GenBank/DDBJ whole genome shotgun (WGS) entry which is preliminary data.</text>
</comment>
<evidence type="ECO:0000313" key="2">
    <source>
        <dbReference type="Proteomes" id="UP000499080"/>
    </source>
</evidence>
<sequence length="87" mass="10121">MMKSLPESLTIETYHDKEESCDNNLAEKGPSSEEAFQCIELTVKWLKQHEDSDVVKLLQDLVEKKRDSSLKQNFGLLCLNYRPPLMY</sequence>
<gene>
    <name evidence="1" type="ORF">AVEN_117459_1</name>
</gene>
<keyword evidence="2" id="KW-1185">Reference proteome</keyword>
<proteinExistence type="predicted"/>
<dbReference type="Proteomes" id="UP000499080">
    <property type="component" value="Unassembled WGS sequence"/>
</dbReference>
<organism evidence="1 2">
    <name type="scientific">Araneus ventricosus</name>
    <name type="common">Orbweaver spider</name>
    <name type="synonym">Epeira ventricosa</name>
    <dbReference type="NCBI Taxonomy" id="182803"/>
    <lineage>
        <taxon>Eukaryota</taxon>
        <taxon>Metazoa</taxon>
        <taxon>Ecdysozoa</taxon>
        <taxon>Arthropoda</taxon>
        <taxon>Chelicerata</taxon>
        <taxon>Arachnida</taxon>
        <taxon>Araneae</taxon>
        <taxon>Araneomorphae</taxon>
        <taxon>Entelegynae</taxon>
        <taxon>Araneoidea</taxon>
        <taxon>Araneidae</taxon>
        <taxon>Araneus</taxon>
    </lineage>
</organism>
<protein>
    <submittedName>
        <fullName evidence="1">Uncharacterized protein</fullName>
    </submittedName>
</protein>
<reference evidence="1 2" key="1">
    <citation type="journal article" date="2019" name="Sci. Rep.">
        <title>Orb-weaving spider Araneus ventricosus genome elucidates the spidroin gene catalogue.</title>
        <authorList>
            <person name="Kono N."/>
            <person name="Nakamura H."/>
            <person name="Ohtoshi R."/>
            <person name="Moran D.A.P."/>
            <person name="Shinohara A."/>
            <person name="Yoshida Y."/>
            <person name="Fujiwara M."/>
            <person name="Mori M."/>
            <person name="Tomita M."/>
            <person name="Arakawa K."/>
        </authorList>
    </citation>
    <scope>NUCLEOTIDE SEQUENCE [LARGE SCALE GENOMIC DNA]</scope>
</reference>
<dbReference type="AlphaFoldDB" id="A0A4Y2HUF4"/>
<evidence type="ECO:0000313" key="1">
    <source>
        <dbReference type="EMBL" id="GBM68883.1"/>
    </source>
</evidence>